<dbReference type="InterPro" id="IPR010093">
    <property type="entry name" value="SinI_DNA-bd"/>
</dbReference>
<dbReference type="RefSeq" id="WP_128760230.1">
    <property type="nucleotide sequence ID" value="NZ_QOVI01000002.1"/>
</dbReference>
<keyword evidence="3" id="KW-1185">Reference proteome</keyword>
<evidence type="ECO:0000313" key="3">
    <source>
        <dbReference type="Proteomes" id="UP000289821"/>
    </source>
</evidence>
<dbReference type="NCBIfam" id="TIGR01764">
    <property type="entry name" value="excise"/>
    <property type="match status" value="1"/>
</dbReference>
<dbReference type="InterPro" id="IPR041657">
    <property type="entry name" value="HTH_17"/>
</dbReference>
<accession>A0A4Q0NWN8</accession>
<comment type="caution">
    <text evidence="2">The sequence shown here is derived from an EMBL/GenBank/DDBJ whole genome shotgun (WGS) entry which is preliminary data.</text>
</comment>
<dbReference type="EMBL" id="QOVI01000002">
    <property type="protein sequence ID" value="RXG16550.1"/>
    <property type="molecule type" value="Genomic_DNA"/>
</dbReference>
<proteinExistence type="predicted"/>
<gene>
    <name evidence="2" type="ORF">DSM04_102123</name>
</gene>
<evidence type="ECO:0000259" key="1">
    <source>
        <dbReference type="Pfam" id="PF12728"/>
    </source>
</evidence>
<feature type="domain" description="Helix-turn-helix" evidence="1">
    <location>
        <begin position="14"/>
        <end position="64"/>
    </location>
</feature>
<dbReference type="SUPFAM" id="SSF46955">
    <property type="entry name" value="Putative DNA-binding domain"/>
    <property type="match status" value="1"/>
</dbReference>
<dbReference type="AlphaFoldDB" id="A0A4Q0NWN8"/>
<protein>
    <submittedName>
        <fullName evidence="2">Excisionase family DNA binding protein</fullName>
    </submittedName>
</protein>
<dbReference type="GO" id="GO:0003677">
    <property type="term" value="F:DNA binding"/>
    <property type="evidence" value="ECO:0007669"/>
    <property type="project" value="InterPro"/>
</dbReference>
<name>A0A4Q0NWN8_9FLAO</name>
<dbReference type="InterPro" id="IPR009061">
    <property type="entry name" value="DNA-bd_dom_put_sf"/>
</dbReference>
<evidence type="ECO:0000313" key="2">
    <source>
        <dbReference type="EMBL" id="RXG16550.1"/>
    </source>
</evidence>
<reference evidence="2 3" key="1">
    <citation type="submission" date="2018-07" db="EMBL/GenBank/DDBJ databases">
        <title>Leeuwenhoekiella genomics.</title>
        <authorList>
            <person name="Tahon G."/>
            <person name="Willems A."/>
        </authorList>
    </citation>
    <scope>NUCLEOTIDE SEQUENCE [LARGE SCALE GENOMIC DNA]</scope>
    <source>
        <strain evidence="2 3">R-50232</strain>
    </source>
</reference>
<organism evidence="2 3">
    <name type="scientific">Leeuwenhoekiella aestuarii</name>
    <dbReference type="NCBI Taxonomy" id="2249426"/>
    <lineage>
        <taxon>Bacteria</taxon>
        <taxon>Pseudomonadati</taxon>
        <taxon>Bacteroidota</taxon>
        <taxon>Flavobacteriia</taxon>
        <taxon>Flavobacteriales</taxon>
        <taxon>Flavobacteriaceae</taxon>
        <taxon>Leeuwenhoekiella</taxon>
    </lineage>
</organism>
<dbReference type="Pfam" id="PF12728">
    <property type="entry name" value="HTH_17"/>
    <property type="match status" value="1"/>
</dbReference>
<dbReference type="Proteomes" id="UP000289821">
    <property type="component" value="Unassembled WGS sequence"/>
</dbReference>
<sequence>MDQKIKIQNEKKEVLTIKDVCHLYDISSSAVYKLTHGKKIPFYKPSGGKVYFKREEVQKYFLSNRVSSQDEIDREASKFLIDK</sequence>